<dbReference type="Pfam" id="PF13041">
    <property type="entry name" value="PPR_2"/>
    <property type="match status" value="2"/>
</dbReference>
<dbReference type="InterPro" id="IPR002885">
    <property type="entry name" value="PPR_rpt"/>
</dbReference>
<evidence type="ECO:0008006" key="5">
    <source>
        <dbReference type="Google" id="ProtNLM"/>
    </source>
</evidence>
<dbReference type="OMA" id="IYWFRDI"/>
<name>A0A8T2TYD0_CERRI</name>
<dbReference type="InterPro" id="IPR011990">
    <property type="entry name" value="TPR-like_helical_dom_sf"/>
</dbReference>
<comment type="caution">
    <text evidence="3">The sequence shown here is derived from an EMBL/GenBank/DDBJ whole genome shotgun (WGS) entry which is preliminary data.</text>
</comment>
<dbReference type="Gene3D" id="1.25.40.10">
    <property type="entry name" value="Tetratricopeptide repeat domain"/>
    <property type="match status" value="5"/>
</dbReference>
<dbReference type="AlphaFoldDB" id="A0A8T2TYD0"/>
<proteinExistence type="predicted"/>
<organism evidence="3 4">
    <name type="scientific">Ceratopteris richardii</name>
    <name type="common">Triangle waterfern</name>
    <dbReference type="NCBI Taxonomy" id="49495"/>
    <lineage>
        <taxon>Eukaryota</taxon>
        <taxon>Viridiplantae</taxon>
        <taxon>Streptophyta</taxon>
        <taxon>Embryophyta</taxon>
        <taxon>Tracheophyta</taxon>
        <taxon>Polypodiopsida</taxon>
        <taxon>Polypodiidae</taxon>
        <taxon>Polypodiales</taxon>
        <taxon>Pteridineae</taxon>
        <taxon>Pteridaceae</taxon>
        <taxon>Parkerioideae</taxon>
        <taxon>Ceratopteris</taxon>
    </lineage>
</organism>
<feature type="repeat" description="PPR" evidence="2">
    <location>
        <begin position="401"/>
        <end position="435"/>
    </location>
</feature>
<evidence type="ECO:0000313" key="4">
    <source>
        <dbReference type="Proteomes" id="UP000825935"/>
    </source>
</evidence>
<evidence type="ECO:0000256" key="1">
    <source>
        <dbReference type="ARBA" id="ARBA00022737"/>
    </source>
</evidence>
<accession>A0A8T2TYD0</accession>
<evidence type="ECO:0000256" key="2">
    <source>
        <dbReference type="PROSITE-ProRule" id="PRU00708"/>
    </source>
</evidence>
<keyword evidence="1" id="KW-0677">Repeat</keyword>
<dbReference type="PROSITE" id="PS51375">
    <property type="entry name" value="PPR"/>
    <property type="match status" value="3"/>
</dbReference>
<sequence>MDGLTSFIKPYQSFHIRIASACGISLDSSDRAFHKVCRSFLSLIRDFDFKENPEAVEHLHLFLASHGLDTVSFFTDHLIRIFAASNNLNGALQVFTRVQKPSLYTWNAIISASVMVDTPDTPFSLYQSLLQSLLQPDRVMLLSLLKVCDVPQSMLLHHHVINHGLDSDPVLASALASVHTKYGAFREAYRMFKQMKKRDVVSWGTLMTGYLKHGYFFGVFELFEEMRLEGVDPDRVIIICILKACSQVRAMTKGRSIHNEVLRAGLETDLAIGNILIDMYGRYGSVEEAYRILIRLKSRDSVSWSALLTGYAAHGYDVLVFESFKEMVDDGLEPSKVTYLCVLKACVNLASLAQCRLIHEQIIINAYDADLEIGNSLVDFYSKCELPDEAQCVFRRLTKCDIVTWGALVAGYAQIGADSSVFDLLSEMSSYGFMPNNIIFTSILSACSCAGRIKQAQMYFKEMVLSYKVMPSVENYSCLIDLFGRVGSLEEAQRFFEVLPLHPDTVIWKSLLTSCRTHGSINLGQLCFGQAAGLDTEDAT</sequence>
<dbReference type="EMBL" id="CM035415">
    <property type="protein sequence ID" value="KAH7426583.1"/>
    <property type="molecule type" value="Genomic_DNA"/>
</dbReference>
<feature type="repeat" description="PPR" evidence="2">
    <location>
        <begin position="300"/>
        <end position="334"/>
    </location>
</feature>
<protein>
    <recommendedName>
        <fullName evidence="5">Pentatricopeptide repeat-containing protein</fullName>
    </recommendedName>
</protein>
<dbReference type="Pfam" id="PF01535">
    <property type="entry name" value="PPR"/>
    <property type="match status" value="2"/>
</dbReference>
<gene>
    <name evidence="3" type="ORF">KP509_10G007000</name>
</gene>
<dbReference type="NCBIfam" id="TIGR00756">
    <property type="entry name" value="PPR"/>
    <property type="match status" value="1"/>
</dbReference>
<dbReference type="GO" id="GO:0003723">
    <property type="term" value="F:RNA binding"/>
    <property type="evidence" value="ECO:0007669"/>
    <property type="project" value="InterPro"/>
</dbReference>
<dbReference type="PANTHER" id="PTHR47926">
    <property type="entry name" value="PENTATRICOPEPTIDE REPEAT-CONTAINING PROTEIN"/>
    <property type="match status" value="1"/>
</dbReference>
<dbReference type="GO" id="GO:0048731">
    <property type="term" value="P:system development"/>
    <property type="evidence" value="ECO:0007669"/>
    <property type="project" value="UniProtKB-ARBA"/>
</dbReference>
<reference evidence="3" key="1">
    <citation type="submission" date="2021-08" db="EMBL/GenBank/DDBJ databases">
        <title>WGS assembly of Ceratopteris richardii.</title>
        <authorList>
            <person name="Marchant D.B."/>
            <person name="Chen G."/>
            <person name="Jenkins J."/>
            <person name="Shu S."/>
            <person name="Leebens-Mack J."/>
            <person name="Grimwood J."/>
            <person name="Schmutz J."/>
            <person name="Soltis P."/>
            <person name="Soltis D."/>
            <person name="Chen Z.-H."/>
        </authorList>
    </citation>
    <scope>NUCLEOTIDE SEQUENCE</scope>
    <source>
        <strain evidence="3">Whitten #5841</strain>
        <tissue evidence="3">Leaf</tissue>
    </source>
</reference>
<dbReference type="OrthoDB" id="1882346at2759"/>
<dbReference type="FunFam" id="1.25.40.10:FF:000158">
    <property type="entry name" value="pentatricopeptide repeat-containing protein At2g33680"/>
    <property type="match status" value="1"/>
</dbReference>
<dbReference type="PANTHER" id="PTHR47926:SF533">
    <property type="entry name" value="DYW DOMAIN-CONTAINING PROTEIN"/>
    <property type="match status" value="1"/>
</dbReference>
<dbReference type="GO" id="GO:0009451">
    <property type="term" value="P:RNA modification"/>
    <property type="evidence" value="ECO:0007669"/>
    <property type="project" value="InterPro"/>
</dbReference>
<dbReference type="InterPro" id="IPR046960">
    <property type="entry name" value="PPR_At4g14850-like_plant"/>
</dbReference>
<keyword evidence="4" id="KW-1185">Reference proteome</keyword>
<dbReference type="Proteomes" id="UP000825935">
    <property type="component" value="Chromosome 10"/>
</dbReference>
<feature type="repeat" description="PPR" evidence="2">
    <location>
        <begin position="199"/>
        <end position="233"/>
    </location>
</feature>
<dbReference type="Pfam" id="PF13812">
    <property type="entry name" value="PPR_3"/>
    <property type="match status" value="2"/>
</dbReference>
<evidence type="ECO:0000313" key="3">
    <source>
        <dbReference type="EMBL" id="KAH7426583.1"/>
    </source>
</evidence>